<sequence>MDSRTVESLLTEVFAYFEQGKVYEEESQRELAQIMYKRGVELFEETNKMPEAHKDSLYLKVKEMKENIAIEFTQKKVSNEDIAFDEEINEKAKLEITENIDAEIIFFIPDGVQLYVIEGESTTIPTYPTSLQILKCKNPVPIKDDNEDFQAEAFIHVGLWVYPLIPKKTPVLENEFNTFVVPNPTTEHPDMCVGIMLPQDIDKSVKEEFEQILRLFTELRTNANDPTAKMNDSEKVRLSAKIASSFERGGIKAATKIMKAGAKGNAYILKKGELKRSKIVANEVPTVVSPMVKSSVFYVHKGTKFVAKTSGSIRKLANLIYLYMYNLVETIGTFSTKIGEKLGKAIGGDSPGRVASGSSNIVVGGMTGLGAVFMSLEGAAKTMFKSIKDETVTGVNLKYGEDAASTTNKSFSAFGHTAQGAFQVFELRPSAIARRAVMGSGATAAFILSDKGQMMAKAAANTSASEEKKDLLAITDGKSLVEMSEEKKKQ</sequence>
<dbReference type="WBParaSite" id="RSKR_0000591800.1">
    <property type="protein sequence ID" value="RSKR_0000591800.1"/>
    <property type="gene ID" value="RSKR_0000591800"/>
</dbReference>
<name>A0AC35TZ36_9BILA</name>
<evidence type="ECO:0000313" key="2">
    <source>
        <dbReference type="WBParaSite" id="RSKR_0000591800.1"/>
    </source>
</evidence>
<proteinExistence type="predicted"/>
<accession>A0AC35TZ36</accession>
<organism evidence="1 2">
    <name type="scientific">Rhabditophanes sp. KR3021</name>
    <dbReference type="NCBI Taxonomy" id="114890"/>
    <lineage>
        <taxon>Eukaryota</taxon>
        <taxon>Metazoa</taxon>
        <taxon>Ecdysozoa</taxon>
        <taxon>Nematoda</taxon>
        <taxon>Chromadorea</taxon>
        <taxon>Rhabditida</taxon>
        <taxon>Tylenchina</taxon>
        <taxon>Panagrolaimomorpha</taxon>
        <taxon>Strongyloidoidea</taxon>
        <taxon>Alloionematidae</taxon>
        <taxon>Rhabditophanes</taxon>
    </lineage>
</organism>
<reference evidence="2" key="1">
    <citation type="submission" date="2016-11" db="UniProtKB">
        <authorList>
            <consortium name="WormBaseParasite"/>
        </authorList>
    </citation>
    <scope>IDENTIFICATION</scope>
    <source>
        <strain evidence="2">KR3021</strain>
    </source>
</reference>
<protein>
    <submittedName>
        <fullName evidence="2">Inheritance of peroxisomes protein 1</fullName>
    </submittedName>
</protein>
<evidence type="ECO:0000313" key="1">
    <source>
        <dbReference type="Proteomes" id="UP000095286"/>
    </source>
</evidence>
<dbReference type="Proteomes" id="UP000095286">
    <property type="component" value="Unplaced"/>
</dbReference>